<keyword evidence="5" id="KW-0808">Transferase</keyword>
<feature type="domain" description="Histidine kinase" evidence="10">
    <location>
        <begin position="377"/>
        <end position="468"/>
    </location>
</feature>
<dbReference type="RefSeq" id="WP_238226743.1">
    <property type="nucleotide sequence ID" value="NZ_BAAADH010000046.1"/>
</dbReference>
<keyword evidence="8" id="KW-0175">Coiled coil</keyword>
<evidence type="ECO:0000256" key="8">
    <source>
        <dbReference type="SAM" id="Coils"/>
    </source>
</evidence>
<dbReference type="Pfam" id="PF07730">
    <property type="entry name" value="HisKA_3"/>
    <property type="match status" value="1"/>
</dbReference>
<feature type="domain" description="HAMP" evidence="11">
    <location>
        <begin position="184"/>
        <end position="236"/>
    </location>
</feature>
<dbReference type="InterPro" id="IPR011712">
    <property type="entry name" value="Sig_transdc_His_kin_sub3_dim/P"/>
</dbReference>
<keyword evidence="7" id="KW-0902">Two-component regulatory system</keyword>
<gene>
    <name evidence="12" type="ORF">LNAOJCKE_4040</name>
</gene>
<feature type="transmembrane region" description="Helical" evidence="9">
    <location>
        <begin position="163"/>
        <end position="188"/>
    </location>
</feature>
<evidence type="ECO:0000313" key="12">
    <source>
        <dbReference type="EMBL" id="GJE66816.1"/>
    </source>
</evidence>
<evidence type="ECO:0000259" key="10">
    <source>
        <dbReference type="PROSITE" id="PS50109"/>
    </source>
</evidence>
<dbReference type="Gene3D" id="1.20.5.1930">
    <property type="match status" value="1"/>
</dbReference>
<evidence type="ECO:0000256" key="6">
    <source>
        <dbReference type="ARBA" id="ARBA00022777"/>
    </source>
</evidence>
<keyword evidence="4" id="KW-0597">Phosphoprotein</keyword>
<dbReference type="Proteomes" id="UP001055039">
    <property type="component" value="Unassembled WGS sequence"/>
</dbReference>
<dbReference type="PROSITE" id="PS50885">
    <property type="entry name" value="HAMP"/>
    <property type="match status" value="1"/>
</dbReference>
<dbReference type="InterPro" id="IPR036890">
    <property type="entry name" value="HATPase_C_sf"/>
</dbReference>
<dbReference type="InterPro" id="IPR003594">
    <property type="entry name" value="HATPase_dom"/>
</dbReference>
<protein>
    <recommendedName>
        <fullName evidence="3">histidine kinase</fullName>
        <ecNumber evidence="3">2.7.13.3</ecNumber>
    </recommendedName>
</protein>
<evidence type="ECO:0000256" key="7">
    <source>
        <dbReference type="ARBA" id="ARBA00023012"/>
    </source>
</evidence>
<feature type="coiled-coil region" evidence="8">
    <location>
        <begin position="224"/>
        <end position="251"/>
    </location>
</feature>
<dbReference type="EC" id="2.7.13.3" evidence="3"/>
<comment type="subcellular location">
    <subcellularLocation>
        <location evidence="2">Membrane</location>
    </subcellularLocation>
</comment>
<dbReference type="Gene3D" id="6.10.340.10">
    <property type="match status" value="1"/>
</dbReference>
<name>A0ABQ4UJG4_9HYPH</name>
<evidence type="ECO:0000256" key="9">
    <source>
        <dbReference type="SAM" id="Phobius"/>
    </source>
</evidence>
<dbReference type="CDD" id="cd16917">
    <property type="entry name" value="HATPase_UhpB-NarQ-NarX-like"/>
    <property type="match status" value="1"/>
</dbReference>
<dbReference type="Pfam" id="PF02518">
    <property type="entry name" value="HATPase_c"/>
    <property type="match status" value="1"/>
</dbReference>
<dbReference type="SMART" id="SM00387">
    <property type="entry name" value="HATPase_c"/>
    <property type="match status" value="1"/>
</dbReference>
<dbReference type="PANTHER" id="PTHR24421:SF58">
    <property type="entry name" value="SIGNAL TRANSDUCTION HISTIDINE-PROTEIN KINASE_PHOSPHATASE UHPB"/>
    <property type="match status" value="1"/>
</dbReference>
<dbReference type="Gene3D" id="3.30.565.10">
    <property type="entry name" value="Histidine kinase-like ATPase, C-terminal domain"/>
    <property type="match status" value="1"/>
</dbReference>
<keyword evidence="13" id="KW-1185">Reference proteome</keyword>
<proteinExistence type="predicted"/>
<evidence type="ECO:0000259" key="11">
    <source>
        <dbReference type="PROSITE" id="PS50885"/>
    </source>
</evidence>
<dbReference type="InterPro" id="IPR050482">
    <property type="entry name" value="Sensor_HK_TwoCompSys"/>
</dbReference>
<evidence type="ECO:0000256" key="1">
    <source>
        <dbReference type="ARBA" id="ARBA00000085"/>
    </source>
</evidence>
<comment type="caution">
    <text evidence="12">The sequence shown here is derived from an EMBL/GenBank/DDBJ whole genome shotgun (WGS) entry which is preliminary data.</text>
</comment>
<keyword evidence="6" id="KW-0418">Kinase</keyword>
<keyword evidence="9" id="KW-0472">Membrane</keyword>
<reference evidence="12" key="2">
    <citation type="submission" date="2021-08" db="EMBL/GenBank/DDBJ databases">
        <authorList>
            <person name="Tani A."/>
            <person name="Ola A."/>
            <person name="Ogura Y."/>
            <person name="Katsura K."/>
            <person name="Hayashi T."/>
        </authorList>
    </citation>
    <scope>NUCLEOTIDE SEQUENCE</scope>
    <source>
        <strain evidence="12">NBRC 15686</strain>
    </source>
</reference>
<sequence length="476" mass="50752">MRLLTGLILRVVAVVALCLAAASAWVMWDVNRTIRAEAVASADRVVREARELAWRELTWRGSSGRDAKYAFPDWRSSETLRVIAPGYCVSLAWTDEAPRRLCGGWSGMGAAPPAWFDAAYSALFGPSRPVTRTVTLHRRDAGQVIAVADHGAAARQAWRVVSVVVGVAAAMAAGIGLLATLVIGHALMPAERIVRCLRNMEGGAYDLRLPAFRAREFALIARAVNDLTQRLAETTAQRAALTRRLFQVQEEERRTLARDLHDEFGQCLTAASALAAAIAAGTEVERPDIAEDARAISGITERMMGTLRSTLARLRPPDLDAVGLERSLGHLIATWNAHGAALAAARPAGAVPETIPAFRLDIVGSLSHVPAQAGLNLYRIAQECLTNAARHGRPSEVRLRVEGDDPVRGLALSVEDDGGGAPERLEARAGYGLIGIRERVAALGGSLSIERPAGGIGVRIAAIIPFGPEPAGARFA</sequence>
<comment type="catalytic activity">
    <reaction evidence="1">
        <text>ATP + protein L-histidine = ADP + protein N-phospho-L-histidine.</text>
        <dbReference type="EC" id="2.7.13.3"/>
    </reaction>
</comment>
<evidence type="ECO:0000256" key="5">
    <source>
        <dbReference type="ARBA" id="ARBA00022679"/>
    </source>
</evidence>
<evidence type="ECO:0000313" key="13">
    <source>
        <dbReference type="Proteomes" id="UP001055039"/>
    </source>
</evidence>
<accession>A0ABQ4UJG4</accession>
<keyword evidence="9" id="KW-1133">Transmembrane helix</keyword>
<dbReference type="InterPro" id="IPR005467">
    <property type="entry name" value="His_kinase_dom"/>
</dbReference>
<organism evidence="12 13">
    <name type="scientific">Methylorubrum aminovorans</name>
    <dbReference type="NCBI Taxonomy" id="269069"/>
    <lineage>
        <taxon>Bacteria</taxon>
        <taxon>Pseudomonadati</taxon>
        <taxon>Pseudomonadota</taxon>
        <taxon>Alphaproteobacteria</taxon>
        <taxon>Hyphomicrobiales</taxon>
        <taxon>Methylobacteriaceae</taxon>
        <taxon>Methylorubrum</taxon>
    </lineage>
</organism>
<dbReference type="SUPFAM" id="SSF55874">
    <property type="entry name" value="ATPase domain of HSP90 chaperone/DNA topoisomerase II/histidine kinase"/>
    <property type="match status" value="1"/>
</dbReference>
<keyword evidence="9" id="KW-0812">Transmembrane</keyword>
<dbReference type="InterPro" id="IPR003660">
    <property type="entry name" value="HAMP_dom"/>
</dbReference>
<dbReference type="PANTHER" id="PTHR24421">
    <property type="entry name" value="NITRATE/NITRITE SENSOR PROTEIN NARX-RELATED"/>
    <property type="match status" value="1"/>
</dbReference>
<evidence type="ECO:0000256" key="2">
    <source>
        <dbReference type="ARBA" id="ARBA00004370"/>
    </source>
</evidence>
<evidence type="ECO:0000256" key="4">
    <source>
        <dbReference type="ARBA" id="ARBA00022553"/>
    </source>
</evidence>
<dbReference type="PROSITE" id="PS50109">
    <property type="entry name" value="HIS_KIN"/>
    <property type="match status" value="1"/>
</dbReference>
<dbReference type="EMBL" id="BPRC01000018">
    <property type="protein sequence ID" value="GJE66816.1"/>
    <property type="molecule type" value="Genomic_DNA"/>
</dbReference>
<evidence type="ECO:0000256" key="3">
    <source>
        <dbReference type="ARBA" id="ARBA00012438"/>
    </source>
</evidence>
<reference evidence="12" key="1">
    <citation type="journal article" date="2021" name="Front. Microbiol.">
        <title>Comprehensive Comparative Genomics and Phenotyping of Methylobacterium Species.</title>
        <authorList>
            <person name="Alessa O."/>
            <person name="Ogura Y."/>
            <person name="Fujitani Y."/>
            <person name="Takami H."/>
            <person name="Hayashi T."/>
            <person name="Sahin N."/>
            <person name="Tani A."/>
        </authorList>
    </citation>
    <scope>NUCLEOTIDE SEQUENCE</scope>
    <source>
        <strain evidence="12">NBRC 15686</strain>
    </source>
</reference>